<dbReference type="InterPro" id="IPR004045">
    <property type="entry name" value="Glutathione_S-Trfase_N"/>
</dbReference>
<name>A0A6I3XGR7_9BURK</name>
<evidence type="ECO:0000313" key="3">
    <source>
        <dbReference type="EMBL" id="MUI10955.1"/>
    </source>
</evidence>
<dbReference type="CDD" id="cd03207">
    <property type="entry name" value="GST_C_8"/>
    <property type="match status" value="1"/>
</dbReference>
<dbReference type="EMBL" id="WNWM01000002">
    <property type="protein sequence ID" value="MUI10955.1"/>
    <property type="molecule type" value="Genomic_DNA"/>
</dbReference>
<dbReference type="Pfam" id="PF13409">
    <property type="entry name" value="GST_N_2"/>
    <property type="match status" value="1"/>
</dbReference>
<keyword evidence="4" id="KW-1185">Reference proteome</keyword>
<reference evidence="3 4" key="1">
    <citation type="submission" date="2019-11" db="EMBL/GenBank/DDBJ databases">
        <title>Draft Genome Sequences of Six Type Strains of the Genus Massilia.</title>
        <authorList>
            <person name="Miess H."/>
            <person name="Frediansyah A."/>
            <person name="Goeker M."/>
            <person name="Gross H."/>
        </authorList>
    </citation>
    <scope>NUCLEOTIDE SEQUENCE [LARGE SCALE GENOMIC DNA]</scope>
    <source>
        <strain evidence="3 4">DSM 17513</strain>
    </source>
</reference>
<sequence>MITVTGMKWAPPFPAGMVRDMRVRWILNEAGWPYRVVLLDAPGLKSARHRTMQPFGQLPVLEEDGRPPLFESGAIVIDVATRAGRCIAAEGSVERVQALQWCFAALNTVEPALFAVAEVECLTDDEVVRERRRPVVVEAAQERLRDLSRALGERPWLVGEDFTVADLLMASVLELAVRFDLLGDHPALVAWQRAVYERPAHRKAREDQLAEMRAHTCADMHLEDIP</sequence>
<dbReference type="Gene3D" id="3.40.30.10">
    <property type="entry name" value="Glutaredoxin"/>
    <property type="match status" value="1"/>
</dbReference>
<evidence type="ECO:0000259" key="2">
    <source>
        <dbReference type="PROSITE" id="PS50405"/>
    </source>
</evidence>
<dbReference type="InterPro" id="IPR036282">
    <property type="entry name" value="Glutathione-S-Trfase_C_sf"/>
</dbReference>
<dbReference type="PANTHER" id="PTHR44051">
    <property type="entry name" value="GLUTATHIONE S-TRANSFERASE-RELATED"/>
    <property type="match status" value="1"/>
</dbReference>
<dbReference type="Pfam" id="PF00043">
    <property type="entry name" value="GST_C"/>
    <property type="match status" value="1"/>
</dbReference>
<dbReference type="GO" id="GO:0016740">
    <property type="term" value="F:transferase activity"/>
    <property type="evidence" value="ECO:0007669"/>
    <property type="project" value="UniProtKB-KW"/>
</dbReference>
<dbReference type="AlphaFoldDB" id="A0A6I3XGR7"/>
<dbReference type="InterPro" id="IPR004046">
    <property type="entry name" value="GST_C"/>
</dbReference>
<keyword evidence="3" id="KW-0808">Transferase</keyword>
<evidence type="ECO:0000259" key="1">
    <source>
        <dbReference type="PROSITE" id="PS50404"/>
    </source>
</evidence>
<dbReference type="PROSITE" id="PS50404">
    <property type="entry name" value="GST_NTER"/>
    <property type="match status" value="1"/>
</dbReference>
<feature type="domain" description="GST N-terminal" evidence="1">
    <location>
        <begin position="7"/>
        <end position="87"/>
    </location>
</feature>
<organism evidence="3 4">
    <name type="scientific">Pseudoduganella dura</name>
    <dbReference type="NCBI Taxonomy" id="321982"/>
    <lineage>
        <taxon>Bacteria</taxon>
        <taxon>Pseudomonadati</taxon>
        <taxon>Pseudomonadota</taxon>
        <taxon>Betaproteobacteria</taxon>
        <taxon>Burkholderiales</taxon>
        <taxon>Oxalobacteraceae</taxon>
        <taxon>Telluria group</taxon>
        <taxon>Pseudoduganella</taxon>
    </lineage>
</organism>
<dbReference type="Proteomes" id="UP000431684">
    <property type="component" value="Unassembled WGS sequence"/>
</dbReference>
<protein>
    <submittedName>
        <fullName evidence="3">Glutathione S-transferase family protein</fullName>
    </submittedName>
</protein>
<proteinExistence type="predicted"/>
<evidence type="ECO:0000313" key="4">
    <source>
        <dbReference type="Proteomes" id="UP000431684"/>
    </source>
</evidence>
<gene>
    <name evidence="3" type="ORF">GJV26_00385</name>
</gene>
<dbReference type="InterPro" id="IPR036249">
    <property type="entry name" value="Thioredoxin-like_sf"/>
</dbReference>
<dbReference type="PANTHER" id="PTHR44051:SF8">
    <property type="entry name" value="GLUTATHIONE S-TRANSFERASE GSTA"/>
    <property type="match status" value="1"/>
</dbReference>
<dbReference type="InterPro" id="IPR040079">
    <property type="entry name" value="Glutathione_S-Trfase"/>
</dbReference>
<dbReference type="RefSeq" id="WP_189442017.1">
    <property type="nucleotide sequence ID" value="NZ_BMWU01000026.1"/>
</dbReference>
<dbReference type="Gene3D" id="1.20.1050.10">
    <property type="match status" value="1"/>
</dbReference>
<dbReference type="SUPFAM" id="SSF47616">
    <property type="entry name" value="GST C-terminal domain-like"/>
    <property type="match status" value="1"/>
</dbReference>
<feature type="domain" description="GST C-terminal" evidence="2">
    <location>
        <begin position="91"/>
        <end position="216"/>
    </location>
</feature>
<comment type="caution">
    <text evidence="3">The sequence shown here is derived from an EMBL/GenBank/DDBJ whole genome shotgun (WGS) entry which is preliminary data.</text>
</comment>
<dbReference type="SFLD" id="SFLDS00019">
    <property type="entry name" value="Glutathione_Transferase_(cytos"/>
    <property type="match status" value="1"/>
</dbReference>
<dbReference type="InterPro" id="IPR010987">
    <property type="entry name" value="Glutathione-S-Trfase_C-like"/>
</dbReference>
<accession>A0A6I3XGR7</accession>
<dbReference type="SUPFAM" id="SSF52833">
    <property type="entry name" value="Thioredoxin-like"/>
    <property type="match status" value="1"/>
</dbReference>
<dbReference type="PROSITE" id="PS50405">
    <property type="entry name" value="GST_CTER"/>
    <property type="match status" value="1"/>
</dbReference>